<organism evidence="11 12">
    <name type="scientific">Grylomicrobium aquisgranensis</name>
    <dbReference type="NCBI Taxonomy" id="2926318"/>
    <lineage>
        <taxon>Bacteria</taxon>
        <taxon>Bacillati</taxon>
        <taxon>Bacillota</taxon>
        <taxon>Erysipelotrichia</taxon>
        <taxon>Erysipelotrichales</taxon>
        <taxon>Erysipelotrichaceae</taxon>
        <taxon>Grylomicrobium</taxon>
    </lineage>
</organism>
<comment type="activity regulation">
    <text evidence="10">Na(+) is not transported, but it plays an essential structural role and its presence is essential for fluoride channel function.</text>
</comment>
<dbReference type="GO" id="GO:0140114">
    <property type="term" value="P:cellular detoxification of fluoride"/>
    <property type="evidence" value="ECO:0007669"/>
    <property type="project" value="UniProtKB-UniRule"/>
</dbReference>
<reference evidence="11 12" key="1">
    <citation type="submission" date="2022-03" db="EMBL/GenBank/DDBJ databases">
        <title>Novel taxa within the pig intestine.</title>
        <authorList>
            <person name="Wylensek D."/>
            <person name="Bishof K."/>
            <person name="Afrizal A."/>
            <person name="Clavel T."/>
        </authorList>
    </citation>
    <scope>NUCLEOTIDE SEQUENCE [LARGE SCALE GENOMIC DNA]</scope>
    <source>
        <strain evidence="11 12">CLA-KB-P133</strain>
    </source>
</reference>
<keyword evidence="4 10" id="KW-1133">Transmembrane helix</keyword>
<dbReference type="InterPro" id="IPR003691">
    <property type="entry name" value="FluC"/>
</dbReference>
<keyword evidence="3 10" id="KW-0812">Transmembrane</keyword>
<evidence type="ECO:0000256" key="6">
    <source>
        <dbReference type="ARBA" id="ARBA00023303"/>
    </source>
</evidence>
<comment type="similarity">
    <text evidence="7 10">Belongs to the fluoride channel Fluc/FEX (TC 1.A.43) family.</text>
</comment>
<keyword evidence="12" id="KW-1185">Reference proteome</keyword>
<evidence type="ECO:0000256" key="1">
    <source>
        <dbReference type="ARBA" id="ARBA00004651"/>
    </source>
</evidence>
<dbReference type="PANTHER" id="PTHR28259">
    <property type="entry name" value="FLUORIDE EXPORT PROTEIN 1-RELATED"/>
    <property type="match status" value="1"/>
</dbReference>
<evidence type="ECO:0000256" key="2">
    <source>
        <dbReference type="ARBA" id="ARBA00022475"/>
    </source>
</evidence>
<protein>
    <recommendedName>
        <fullName evidence="10">Fluoride-specific ion channel FluC</fullName>
    </recommendedName>
</protein>
<evidence type="ECO:0000256" key="8">
    <source>
        <dbReference type="ARBA" id="ARBA00035585"/>
    </source>
</evidence>
<name>A0AB35U4Z3_9FIRM</name>
<keyword evidence="10" id="KW-0813">Transport</keyword>
<proteinExistence type="inferred from homology"/>
<feature type="binding site" evidence="10">
    <location>
        <position position="75"/>
    </location>
    <ligand>
        <name>Na(+)</name>
        <dbReference type="ChEBI" id="CHEBI:29101"/>
        <note>structural</note>
    </ligand>
</feature>
<evidence type="ECO:0000313" key="12">
    <source>
        <dbReference type="Proteomes" id="UP001286174"/>
    </source>
</evidence>
<dbReference type="Pfam" id="PF02537">
    <property type="entry name" value="CRCB"/>
    <property type="match status" value="1"/>
</dbReference>
<accession>A0AB35U4Z3</accession>
<evidence type="ECO:0000256" key="4">
    <source>
        <dbReference type="ARBA" id="ARBA00022989"/>
    </source>
</evidence>
<comment type="function">
    <text evidence="9 10">Fluoride-specific ion channel. Important for reducing fluoride concentration in the cell, thus reducing its toxicity.</text>
</comment>
<evidence type="ECO:0000256" key="9">
    <source>
        <dbReference type="ARBA" id="ARBA00049940"/>
    </source>
</evidence>
<comment type="catalytic activity">
    <reaction evidence="8">
        <text>fluoride(in) = fluoride(out)</text>
        <dbReference type="Rhea" id="RHEA:76159"/>
        <dbReference type="ChEBI" id="CHEBI:17051"/>
    </reaction>
    <physiologicalReaction direction="left-to-right" evidence="8">
        <dbReference type="Rhea" id="RHEA:76160"/>
    </physiologicalReaction>
</comment>
<feature type="transmembrane region" description="Helical" evidence="10">
    <location>
        <begin position="94"/>
        <end position="114"/>
    </location>
</feature>
<keyword evidence="2 10" id="KW-1003">Cell membrane</keyword>
<feature type="transmembrane region" description="Helical" evidence="10">
    <location>
        <begin position="31"/>
        <end position="52"/>
    </location>
</feature>
<comment type="caution">
    <text evidence="11">The sequence shown here is derived from an EMBL/GenBank/DDBJ whole genome shotgun (WGS) entry which is preliminary data.</text>
</comment>
<keyword evidence="10" id="KW-0915">Sodium</keyword>
<evidence type="ECO:0000256" key="3">
    <source>
        <dbReference type="ARBA" id="ARBA00022692"/>
    </source>
</evidence>
<keyword evidence="6 10" id="KW-0407">Ion channel</keyword>
<keyword evidence="10" id="KW-0479">Metal-binding</keyword>
<dbReference type="AlphaFoldDB" id="A0AB35U4Z3"/>
<evidence type="ECO:0000313" key="11">
    <source>
        <dbReference type="EMBL" id="MDX8419726.1"/>
    </source>
</evidence>
<dbReference type="PANTHER" id="PTHR28259:SF1">
    <property type="entry name" value="FLUORIDE EXPORT PROTEIN 1-RELATED"/>
    <property type="match status" value="1"/>
</dbReference>
<keyword evidence="5 10" id="KW-0472">Membrane</keyword>
<comment type="subcellular location">
    <subcellularLocation>
        <location evidence="1 10">Cell membrane</location>
        <topology evidence="1 10">Multi-pass membrane protein</topology>
    </subcellularLocation>
</comment>
<sequence>MNIIIVGFGGAVGAICRYLITLLPVHPENGFPIKTFMINVIGSFIIGLVAALAARNAMSPKAVLFLKVGICGGFTTFSSFALETEGLLEKGSTGIAMLYVILSLVCGVLAVFAAERLIG</sequence>
<dbReference type="GO" id="GO:0062054">
    <property type="term" value="F:fluoride channel activity"/>
    <property type="evidence" value="ECO:0007669"/>
    <property type="project" value="UniProtKB-UniRule"/>
</dbReference>
<evidence type="ECO:0000256" key="10">
    <source>
        <dbReference type="HAMAP-Rule" id="MF_00454"/>
    </source>
</evidence>
<dbReference type="HAMAP" id="MF_00454">
    <property type="entry name" value="FluC"/>
    <property type="match status" value="1"/>
</dbReference>
<dbReference type="NCBIfam" id="TIGR00494">
    <property type="entry name" value="crcB"/>
    <property type="match status" value="1"/>
</dbReference>
<evidence type="ECO:0000256" key="7">
    <source>
        <dbReference type="ARBA" id="ARBA00035120"/>
    </source>
</evidence>
<dbReference type="RefSeq" id="WP_108775658.1">
    <property type="nucleotide sequence ID" value="NZ_JALBUR010000013.1"/>
</dbReference>
<keyword evidence="10" id="KW-0406">Ion transport</keyword>
<dbReference type="Proteomes" id="UP001286174">
    <property type="component" value="Unassembled WGS sequence"/>
</dbReference>
<gene>
    <name evidence="10 11" type="primary">crcB</name>
    <name evidence="10" type="synonym">fluC</name>
    <name evidence="11" type="ORF">MOZ60_06420</name>
</gene>
<dbReference type="EMBL" id="JALBUR010000013">
    <property type="protein sequence ID" value="MDX8419726.1"/>
    <property type="molecule type" value="Genomic_DNA"/>
</dbReference>
<feature type="transmembrane region" description="Helical" evidence="10">
    <location>
        <begin position="5"/>
        <end position="25"/>
    </location>
</feature>
<evidence type="ECO:0000256" key="5">
    <source>
        <dbReference type="ARBA" id="ARBA00023136"/>
    </source>
</evidence>
<feature type="binding site" evidence="10">
    <location>
        <position position="72"/>
    </location>
    <ligand>
        <name>Na(+)</name>
        <dbReference type="ChEBI" id="CHEBI:29101"/>
        <note>structural</note>
    </ligand>
</feature>
<feature type="transmembrane region" description="Helical" evidence="10">
    <location>
        <begin position="64"/>
        <end position="82"/>
    </location>
</feature>
<dbReference type="GO" id="GO:0046872">
    <property type="term" value="F:metal ion binding"/>
    <property type="evidence" value="ECO:0007669"/>
    <property type="project" value="UniProtKB-KW"/>
</dbReference>
<dbReference type="GO" id="GO:0005886">
    <property type="term" value="C:plasma membrane"/>
    <property type="evidence" value="ECO:0007669"/>
    <property type="project" value="UniProtKB-SubCell"/>
</dbReference>